<gene>
    <name evidence="2" type="ORF">LOD26_26105</name>
</gene>
<organism evidence="2 3">
    <name type="scientific">Citrobacter meridianamericanus</name>
    <dbReference type="NCBI Taxonomy" id="2894201"/>
    <lineage>
        <taxon>Bacteria</taxon>
        <taxon>Pseudomonadati</taxon>
        <taxon>Pseudomonadota</taxon>
        <taxon>Gammaproteobacteria</taxon>
        <taxon>Enterobacterales</taxon>
        <taxon>Enterobacteriaceae</taxon>
        <taxon>Citrobacter</taxon>
    </lineage>
</organism>
<name>A0ABT1BFS2_9ENTR</name>
<evidence type="ECO:0000313" key="2">
    <source>
        <dbReference type="EMBL" id="MCO5784720.1"/>
    </source>
</evidence>
<feature type="non-terminal residue" evidence="2">
    <location>
        <position position="53"/>
    </location>
</feature>
<feature type="signal peptide" evidence="1">
    <location>
        <begin position="1"/>
        <end position="30"/>
    </location>
</feature>
<proteinExistence type="predicted"/>
<keyword evidence="3" id="KW-1185">Reference proteome</keyword>
<evidence type="ECO:0000256" key="1">
    <source>
        <dbReference type="SAM" id="SignalP"/>
    </source>
</evidence>
<accession>A0ABT1BFS2</accession>
<reference evidence="2" key="1">
    <citation type="submission" date="2021-11" db="EMBL/GenBank/DDBJ databases">
        <title>Citrobacter meridianamericanus sp. nov. isolated from soil.</title>
        <authorList>
            <person name="Furlan J.P.R."/>
            <person name="Stehling E.G."/>
        </authorList>
    </citation>
    <scope>NUCLEOTIDE SEQUENCE</scope>
    <source>
        <strain evidence="2">BR102</strain>
    </source>
</reference>
<dbReference type="Proteomes" id="UP001139290">
    <property type="component" value="Unassembled WGS sequence"/>
</dbReference>
<comment type="caution">
    <text evidence="2">The sequence shown here is derived from an EMBL/GenBank/DDBJ whole genome shotgun (WGS) entry which is preliminary data.</text>
</comment>
<evidence type="ECO:0000313" key="3">
    <source>
        <dbReference type="Proteomes" id="UP001139290"/>
    </source>
</evidence>
<protein>
    <submittedName>
        <fullName evidence="2">Sugar ABC transporter substrate-binding protein</fullName>
    </submittedName>
</protein>
<dbReference type="EMBL" id="JAJJVQ010000067">
    <property type="protein sequence ID" value="MCO5784720.1"/>
    <property type="molecule type" value="Genomic_DNA"/>
</dbReference>
<feature type="chain" id="PRO_5046702641" evidence="1">
    <location>
        <begin position="31"/>
        <end position="53"/>
    </location>
</feature>
<sequence length="53" mass="5663">MMLFHTGKLRLLAVATTMLASMSFISAAGAAGPTYALVQINQQALFFNLMNKG</sequence>
<keyword evidence="1" id="KW-0732">Signal</keyword>